<reference evidence="1" key="1">
    <citation type="submission" date="2018-08" db="EMBL/GenBank/DDBJ databases">
        <title>Murine metabolic-syndrome-specific gut microbial biobank.</title>
        <authorList>
            <person name="Liu C."/>
        </authorList>
    </citation>
    <scope>NUCLEOTIDE SEQUENCE [LARGE SCALE GENOMIC DNA]</scope>
    <source>
        <strain evidence="1">Z82</strain>
    </source>
</reference>
<comment type="caution">
    <text evidence="1">The sequence shown here is derived from an EMBL/GenBank/DDBJ whole genome shotgun (WGS) entry which is preliminary data.</text>
</comment>
<organism evidence="1">
    <name type="scientific">Muribaculaceae bacterium Z82</name>
    <dbReference type="NCBI Taxonomy" id="2304548"/>
    <lineage>
        <taxon>Bacteria</taxon>
        <taxon>Pseudomonadati</taxon>
        <taxon>Bacteroidota</taxon>
        <taxon>Bacteroidia</taxon>
        <taxon>Bacteroidales</taxon>
        <taxon>Muribaculaceae</taxon>
    </lineage>
</organism>
<gene>
    <name evidence="1" type="ORF">D1639_03450</name>
    <name evidence="2" type="ORF">D1639_11370</name>
</gene>
<evidence type="ECO:0000313" key="2">
    <source>
        <dbReference type="EMBL" id="NBI35611.1"/>
    </source>
</evidence>
<protein>
    <submittedName>
        <fullName evidence="1">Uncharacterized protein</fullName>
    </submittedName>
</protein>
<proteinExistence type="predicted"/>
<dbReference type="EMBL" id="QWKH01000014">
    <property type="protein sequence ID" value="NBI34101.1"/>
    <property type="molecule type" value="Genomic_DNA"/>
</dbReference>
<evidence type="ECO:0000313" key="1">
    <source>
        <dbReference type="EMBL" id="NBI34101.1"/>
    </source>
</evidence>
<dbReference type="AlphaFoldDB" id="A0A7C9JD08"/>
<accession>A0A7C9JD08</accession>
<dbReference type="EMBL" id="QWKH01000187">
    <property type="protein sequence ID" value="NBI35611.1"/>
    <property type="molecule type" value="Genomic_DNA"/>
</dbReference>
<name>A0A7C9JD08_9BACT</name>
<sequence length="119" mass="12715">MLEHQVIAVFGRDALLMRDTAYGKEYIAAHGYDRESGTWLQGSYTPDLSEALAKASSSLGGEARAERPLVLSPAQCASFESAIDEMEAIYSGAAGCDTWDGDEIAAGLARELGSLIKNR</sequence>